<dbReference type="EMBL" id="CP009912">
    <property type="protein sequence ID" value="AJA90689.1"/>
    <property type="molecule type" value="Genomic_DNA"/>
</dbReference>
<dbReference type="Proteomes" id="UP000030940">
    <property type="component" value="Plasmid lp54"/>
</dbReference>
<accession>A0A0A7UWU3</accession>
<organism evidence="1 2">
    <name type="scientific">Borreliella chilensis</name>
    <dbReference type="NCBI Taxonomy" id="1245910"/>
    <lineage>
        <taxon>Bacteria</taxon>
        <taxon>Pseudomonadati</taxon>
        <taxon>Spirochaetota</taxon>
        <taxon>Spirochaetia</taxon>
        <taxon>Spirochaetales</taxon>
        <taxon>Borreliaceae</taxon>
        <taxon>Borreliella</taxon>
    </lineage>
</organism>
<geneLocation type="plasmid" evidence="1 2">
    <name>lp54</name>
</geneLocation>
<reference evidence="1 2" key="1">
    <citation type="journal article" date="2015" name="Genome Announc.">
        <title>Genome Sequence of Borrelia chilensis VA1, a South American Member of the Lyme Borreliosis Group.</title>
        <authorList>
            <person name="Huang W."/>
            <person name="Ojaimi C."/>
            <person name="Fallon J.T."/>
            <person name="Travisany D."/>
            <person name="Maass A."/>
            <person name="Ivanova L."/>
            <person name="Tomova A."/>
            <person name="Gonzalez-Acuna D."/>
            <person name="Godfrey H.P."/>
            <person name="Cabello F.C."/>
        </authorList>
    </citation>
    <scope>NUCLEOTIDE SEQUENCE [LARGE SCALE GENOMIC DNA]</scope>
    <source>
        <strain evidence="1 2">VA1</strain>
        <plasmid evidence="1">lp54</plasmid>
    </source>
</reference>
<protein>
    <submittedName>
        <fullName evidence="1">Uncharacterized protein</fullName>
    </submittedName>
</protein>
<dbReference type="AlphaFoldDB" id="A0A0A7UWU3"/>
<keyword evidence="2" id="KW-1185">Reference proteome</keyword>
<dbReference type="HOGENOM" id="CLU_2178743_0_0_12"/>
<keyword evidence="1" id="KW-0614">Plasmid</keyword>
<gene>
    <name evidence="1" type="ORF">OY14_04370</name>
</gene>
<dbReference type="KEGG" id="bchi:OY14_04370"/>
<proteinExistence type="predicted"/>
<sequence>MKKHVFTKIVLMVGNEIYNLNTRKTLKLFYNIQIRQKITSLRGYIKKLIKVKGVFNKLEKSNTANKPNQRDFKIGQLNSKHYFKLITKKSNKQQNKLEILSPKTLEMLN</sequence>
<evidence type="ECO:0000313" key="2">
    <source>
        <dbReference type="Proteomes" id="UP000030940"/>
    </source>
</evidence>
<name>A0A0A7UWU3_9SPIR</name>
<evidence type="ECO:0000313" key="1">
    <source>
        <dbReference type="EMBL" id="AJA90689.1"/>
    </source>
</evidence>